<dbReference type="HOGENOM" id="CLU_1044935_0_0_9"/>
<dbReference type="PANTHER" id="PTHR30087:SF0">
    <property type="entry name" value="INNER MEMBRANE PROTEIN"/>
    <property type="match status" value="1"/>
</dbReference>
<dbReference type="PANTHER" id="PTHR30087">
    <property type="entry name" value="INNER MEMBRANE PROTEIN"/>
    <property type="match status" value="1"/>
</dbReference>
<dbReference type="Pfam" id="PF04463">
    <property type="entry name" value="2-thiour_desulf"/>
    <property type="match status" value="1"/>
</dbReference>
<dbReference type="InterPro" id="IPR007553">
    <property type="entry name" value="2-thiour_desulf"/>
</dbReference>
<evidence type="ECO:0000313" key="1">
    <source>
        <dbReference type="EMBL" id="BAD75788.1"/>
    </source>
</evidence>
<reference evidence="1 2" key="1">
    <citation type="journal article" date="2004" name="Nucleic Acids Res.">
        <title>Thermoadaptation trait revealed by the genome sequence of thermophilic Geobacillus kaustophilus.</title>
        <authorList>
            <person name="Takami H."/>
            <person name="Takaki Y."/>
            <person name="Chee G.J."/>
            <person name="Nishi S."/>
            <person name="Shimamura S."/>
            <person name="Suzuki H."/>
            <person name="Matsui S."/>
            <person name="Uchiyama I."/>
        </authorList>
    </citation>
    <scope>NUCLEOTIDE SEQUENCE [LARGE SCALE GENOMIC DNA]</scope>
    <source>
        <strain evidence="1 2">HTA426</strain>
    </source>
</reference>
<dbReference type="EMBL" id="BA000043">
    <property type="protein sequence ID" value="BAD75788.1"/>
    <property type="molecule type" value="Genomic_DNA"/>
</dbReference>
<accession>Q5KZU8</accession>
<dbReference type="Proteomes" id="UP000001172">
    <property type="component" value="Chromosome"/>
</dbReference>
<dbReference type="RefSeq" id="WP_011230999.1">
    <property type="nucleotide sequence ID" value="NC_006510.1"/>
</dbReference>
<organism evidence="1 2">
    <name type="scientific">Geobacillus kaustophilus (strain HTA426)</name>
    <dbReference type="NCBI Taxonomy" id="235909"/>
    <lineage>
        <taxon>Bacteria</taxon>
        <taxon>Bacillati</taxon>
        <taxon>Bacillota</taxon>
        <taxon>Bacilli</taxon>
        <taxon>Bacillales</taxon>
        <taxon>Anoxybacillaceae</taxon>
        <taxon>Geobacillus</taxon>
        <taxon>Geobacillus thermoleovorans group</taxon>
    </lineage>
</organism>
<protein>
    <submittedName>
        <fullName evidence="1">Uncharacterized protein</fullName>
    </submittedName>
</protein>
<sequence>MKKAGTPYLAPLPSSLMVYMGVCTAMQQLPNKRLKQETRLGRCFHLELFIASSNLYRFFGWLNEMAFMTVDLQLVTITKRGDGTRKEYKRMHYAIPTVVVSECLGFSACRYNGDIIHNSFVSRLGEFARLVPVCPEVAIGLGVPRETVRLVKRGEERRLVQSSTNRDWTREMNLPPPLFLTEAERAAPPRYSLFSAVQFGYVLILAAASAERNESKKKLAASAKERTSGITNLIMCSSSLQHNGKLFRNHILPYWLLSINQKRTSK</sequence>
<name>Q5KZU8_GEOKA</name>
<dbReference type="AlphaFoldDB" id="Q5KZU8"/>
<proteinExistence type="predicted"/>
<dbReference type="KEGG" id="gka:GK1503"/>
<dbReference type="eggNOG" id="COG1683">
    <property type="taxonomic scope" value="Bacteria"/>
</dbReference>
<gene>
    <name evidence="1" type="ordered locus">GK1503</name>
</gene>
<keyword evidence="2" id="KW-1185">Reference proteome</keyword>
<dbReference type="STRING" id="235909.GK1503"/>
<evidence type="ECO:0000313" key="2">
    <source>
        <dbReference type="Proteomes" id="UP000001172"/>
    </source>
</evidence>